<dbReference type="InterPro" id="IPR004114">
    <property type="entry name" value="THUMP_dom"/>
</dbReference>
<keyword evidence="5 9" id="KW-0547">Nucleotide-binding</keyword>
<evidence type="ECO:0000256" key="9">
    <source>
        <dbReference type="HAMAP-Rule" id="MF_00021"/>
    </source>
</evidence>
<feature type="binding site" evidence="9">
    <location>
        <begin position="210"/>
        <end position="211"/>
    </location>
    <ligand>
        <name>ATP</name>
        <dbReference type="ChEBI" id="CHEBI:30616"/>
    </ligand>
</feature>
<gene>
    <name evidence="9" type="primary">thiI</name>
    <name evidence="11" type="ORF">J2Z37_002913</name>
</gene>
<dbReference type="Pfam" id="PF02568">
    <property type="entry name" value="ThiI"/>
    <property type="match status" value="1"/>
</dbReference>
<dbReference type="CDD" id="cd11716">
    <property type="entry name" value="THUMP_ThiI"/>
    <property type="match status" value="1"/>
</dbReference>
<keyword evidence="12" id="KW-1185">Reference proteome</keyword>
<comment type="similarity">
    <text evidence="9">Belongs to the ThiI family.</text>
</comment>
<dbReference type="SUPFAM" id="SSF52402">
    <property type="entry name" value="Adenine nucleotide alpha hydrolases-like"/>
    <property type="match status" value="1"/>
</dbReference>
<dbReference type="PANTHER" id="PTHR43209">
    <property type="entry name" value="TRNA SULFURTRANSFERASE"/>
    <property type="match status" value="1"/>
</dbReference>
<dbReference type="PANTHER" id="PTHR43209:SF1">
    <property type="entry name" value="TRNA SULFURTRANSFERASE"/>
    <property type="match status" value="1"/>
</dbReference>
<feature type="binding site" evidence="9">
    <location>
        <position position="299"/>
    </location>
    <ligand>
        <name>ATP</name>
        <dbReference type="ChEBI" id="CHEBI:30616"/>
    </ligand>
</feature>
<comment type="pathway">
    <text evidence="9">Cofactor biosynthesis; thiamine diphosphate biosynthesis.</text>
</comment>
<reference evidence="11 12" key="1">
    <citation type="submission" date="2021-03" db="EMBL/GenBank/DDBJ databases">
        <title>Genomic Encyclopedia of Type Strains, Phase IV (KMG-IV): sequencing the most valuable type-strain genomes for metagenomic binning, comparative biology and taxonomic classification.</title>
        <authorList>
            <person name="Goeker M."/>
        </authorList>
    </citation>
    <scope>NUCLEOTIDE SEQUENCE [LARGE SCALE GENOMIC DNA]</scope>
    <source>
        <strain evidence="11 12">DSM 24738</strain>
    </source>
</reference>
<dbReference type="Pfam" id="PF02926">
    <property type="entry name" value="THUMP"/>
    <property type="match status" value="1"/>
</dbReference>
<dbReference type="SUPFAM" id="SSF143437">
    <property type="entry name" value="THUMP domain-like"/>
    <property type="match status" value="1"/>
</dbReference>
<evidence type="ECO:0000256" key="4">
    <source>
        <dbReference type="ARBA" id="ARBA00022679"/>
    </source>
</evidence>
<name>A0ABS4GS89_9BACL</name>
<evidence type="ECO:0000256" key="2">
    <source>
        <dbReference type="ARBA" id="ARBA00022490"/>
    </source>
</evidence>
<dbReference type="SMART" id="SM00981">
    <property type="entry name" value="THUMP"/>
    <property type="match status" value="1"/>
</dbReference>
<evidence type="ECO:0000256" key="1">
    <source>
        <dbReference type="ARBA" id="ARBA00004496"/>
    </source>
</evidence>
<evidence type="ECO:0000259" key="10">
    <source>
        <dbReference type="PROSITE" id="PS51165"/>
    </source>
</evidence>
<feature type="domain" description="THUMP" evidence="10">
    <location>
        <begin position="61"/>
        <end position="167"/>
    </location>
</feature>
<organism evidence="11 12">
    <name type="scientific">Ammoniphilus resinae</name>
    <dbReference type="NCBI Taxonomy" id="861532"/>
    <lineage>
        <taxon>Bacteria</taxon>
        <taxon>Bacillati</taxon>
        <taxon>Bacillota</taxon>
        <taxon>Bacilli</taxon>
        <taxon>Bacillales</taxon>
        <taxon>Paenibacillaceae</taxon>
        <taxon>Aneurinibacillus group</taxon>
        <taxon>Ammoniphilus</taxon>
    </lineage>
</organism>
<evidence type="ECO:0000256" key="3">
    <source>
        <dbReference type="ARBA" id="ARBA00022555"/>
    </source>
</evidence>
<comment type="catalytic activity">
    <reaction evidence="9">
        <text>[ThiI sulfur-carrier protein]-S-sulfanyl-L-cysteine + a uridine in tRNA + 2 reduced [2Fe-2S]-[ferredoxin] + ATP + H(+) = [ThiI sulfur-carrier protein]-L-cysteine + a 4-thiouridine in tRNA + 2 oxidized [2Fe-2S]-[ferredoxin] + AMP + diphosphate</text>
        <dbReference type="Rhea" id="RHEA:24176"/>
        <dbReference type="Rhea" id="RHEA-COMP:10000"/>
        <dbReference type="Rhea" id="RHEA-COMP:10001"/>
        <dbReference type="Rhea" id="RHEA-COMP:13337"/>
        <dbReference type="Rhea" id="RHEA-COMP:13338"/>
        <dbReference type="Rhea" id="RHEA-COMP:13339"/>
        <dbReference type="Rhea" id="RHEA-COMP:13340"/>
        <dbReference type="ChEBI" id="CHEBI:15378"/>
        <dbReference type="ChEBI" id="CHEBI:29950"/>
        <dbReference type="ChEBI" id="CHEBI:30616"/>
        <dbReference type="ChEBI" id="CHEBI:33019"/>
        <dbReference type="ChEBI" id="CHEBI:33737"/>
        <dbReference type="ChEBI" id="CHEBI:33738"/>
        <dbReference type="ChEBI" id="CHEBI:61963"/>
        <dbReference type="ChEBI" id="CHEBI:65315"/>
        <dbReference type="ChEBI" id="CHEBI:136798"/>
        <dbReference type="ChEBI" id="CHEBI:456215"/>
        <dbReference type="EC" id="2.8.1.4"/>
    </reaction>
</comment>
<evidence type="ECO:0000256" key="5">
    <source>
        <dbReference type="ARBA" id="ARBA00022741"/>
    </source>
</evidence>
<dbReference type="PROSITE" id="PS51165">
    <property type="entry name" value="THUMP"/>
    <property type="match status" value="1"/>
</dbReference>
<sequence>MVQYDDILIRYGEMALKGKNRGMFEKQLADNIRRGIHDFPKAKVETAYGRMYVALNGEPYDGVAERIKKIFGITSLSPTKRVENFTLESIQEASLSLMKDIDPAPKTFKVEVKRTNKRFPHRSMEMNHLVGGFILKNMDGIKVDVHQPEVLLKVEIRNEGAFLTCVNVPGFGGLPVGTGGKAMLLLSGGIDSPVAGWLTMKRGMRIEGIHFESPPFTSERARQKVLDLAGIISEYGTGEMRVHMVPFTEIQTEIRQKCPEHYLITIMRRFMMRIAEAIAKKQKALALSTGESLGQVASQTIESMHTINNVTNYPILRPLVTMDKSEIMQIAHKIGTYETSILPFEDCCTIFVPKSPVTRPTVEKASEFERVLDIERLVQDAVERTEVVKASSKKEEQEQFDLF</sequence>
<dbReference type="Gene3D" id="3.40.50.620">
    <property type="entry name" value="HUPs"/>
    <property type="match status" value="1"/>
</dbReference>
<dbReference type="CDD" id="cd01712">
    <property type="entry name" value="PPase_ThiI"/>
    <property type="match status" value="1"/>
</dbReference>
<dbReference type="Gene3D" id="3.30.2130.30">
    <property type="match status" value="1"/>
</dbReference>
<feature type="binding site" evidence="9">
    <location>
        <begin position="185"/>
        <end position="186"/>
    </location>
    <ligand>
        <name>ATP</name>
        <dbReference type="ChEBI" id="CHEBI:30616"/>
    </ligand>
</feature>
<dbReference type="EC" id="2.8.1.4" evidence="9"/>
<dbReference type="HAMAP" id="MF_00021">
    <property type="entry name" value="ThiI"/>
    <property type="match status" value="1"/>
</dbReference>
<keyword evidence="2 9" id="KW-0963">Cytoplasm</keyword>
<comment type="catalytic activity">
    <reaction evidence="9">
        <text>[ThiS sulfur-carrier protein]-C-terminal Gly-Gly-AMP + S-sulfanyl-L-cysteinyl-[cysteine desulfurase] + AH2 = [ThiS sulfur-carrier protein]-C-terminal-Gly-aminoethanethioate + L-cysteinyl-[cysteine desulfurase] + A + AMP + 2 H(+)</text>
        <dbReference type="Rhea" id="RHEA:43340"/>
        <dbReference type="Rhea" id="RHEA-COMP:12157"/>
        <dbReference type="Rhea" id="RHEA-COMP:12158"/>
        <dbReference type="Rhea" id="RHEA-COMP:12910"/>
        <dbReference type="Rhea" id="RHEA-COMP:19908"/>
        <dbReference type="ChEBI" id="CHEBI:13193"/>
        <dbReference type="ChEBI" id="CHEBI:15378"/>
        <dbReference type="ChEBI" id="CHEBI:17499"/>
        <dbReference type="ChEBI" id="CHEBI:29950"/>
        <dbReference type="ChEBI" id="CHEBI:61963"/>
        <dbReference type="ChEBI" id="CHEBI:90618"/>
        <dbReference type="ChEBI" id="CHEBI:232372"/>
        <dbReference type="ChEBI" id="CHEBI:456215"/>
    </reaction>
</comment>
<dbReference type="InterPro" id="IPR003720">
    <property type="entry name" value="tRNA_STrfase"/>
</dbReference>
<comment type="caution">
    <text evidence="11">The sequence shown here is derived from an EMBL/GenBank/DDBJ whole genome shotgun (WGS) entry which is preliminary data.</text>
</comment>
<evidence type="ECO:0000313" key="11">
    <source>
        <dbReference type="EMBL" id="MBP1932902.1"/>
    </source>
</evidence>
<dbReference type="InterPro" id="IPR014729">
    <property type="entry name" value="Rossmann-like_a/b/a_fold"/>
</dbReference>
<keyword evidence="8 9" id="KW-0784">Thiamine biosynthesis</keyword>
<dbReference type="Proteomes" id="UP001519343">
    <property type="component" value="Unassembled WGS sequence"/>
</dbReference>
<dbReference type="InterPro" id="IPR054173">
    <property type="entry name" value="ThiI_fer"/>
</dbReference>
<dbReference type="InterPro" id="IPR050102">
    <property type="entry name" value="tRNA_sulfurtransferase_ThiI"/>
</dbReference>
<dbReference type="Pfam" id="PF22025">
    <property type="entry name" value="ThiI_fer"/>
    <property type="match status" value="1"/>
</dbReference>
<comment type="function">
    <text evidence="9">Catalyzes the ATP-dependent transfer of a sulfur to tRNA to produce 4-thiouridine in position 8 of tRNAs, which functions as a near-UV photosensor. Also catalyzes the transfer of sulfur to the sulfur carrier protein ThiS, forming ThiS-thiocarboxylate. This is a step in the synthesis of thiazole, in the thiamine biosynthesis pathway. The sulfur is donated as persulfide by IscS.</text>
</comment>
<keyword evidence="6 9" id="KW-0067">ATP-binding</keyword>
<keyword evidence="7 9" id="KW-0694">RNA-binding</keyword>
<feature type="binding site" evidence="9">
    <location>
        <position position="290"/>
    </location>
    <ligand>
        <name>ATP</name>
        <dbReference type="ChEBI" id="CHEBI:30616"/>
    </ligand>
</feature>
<protein>
    <recommendedName>
        <fullName evidence="9">Probable tRNA sulfurtransferase</fullName>
        <ecNumber evidence="9">2.8.1.4</ecNumber>
    </recommendedName>
    <alternativeName>
        <fullName evidence="9">Sulfur carrier protein ThiS sulfurtransferase</fullName>
    </alternativeName>
    <alternativeName>
        <fullName evidence="9">Thiamine biosynthesis protein ThiI</fullName>
    </alternativeName>
    <alternativeName>
        <fullName evidence="9">tRNA 4-thiouridine synthase</fullName>
    </alternativeName>
</protein>
<dbReference type="RefSeq" id="WP_209810930.1">
    <property type="nucleotide sequence ID" value="NZ_JAGGKT010000008.1"/>
</dbReference>
<keyword evidence="3 9" id="KW-0820">tRNA-binding</keyword>
<dbReference type="InterPro" id="IPR049962">
    <property type="entry name" value="THUMP_ThiI"/>
</dbReference>
<feature type="binding site" evidence="9">
    <location>
        <position position="268"/>
    </location>
    <ligand>
        <name>ATP</name>
        <dbReference type="ChEBI" id="CHEBI:30616"/>
    </ligand>
</feature>
<dbReference type="NCBIfam" id="TIGR00342">
    <property type="entry name" value="tRNA uracil 4-sulfurtransferase ThiI"/>
    <property type="match status" value="1"/>
</dbReference>
<comment type="subcellular location">
    <subcellularLocation>
        <location evidence="1 9">Cytoplasm</location>
    </subcellularLocation>
</comment>
<evidence type="ECO:0000256" key="6">
    <source>
        <dbReference type="ARBA" id="ARBA00022840"/>
    </source>
</evidence>
<dbReference type="InterPro" id="IPR020536">
    <property type="entry name" value="ThiI_AANH"/>
</dbReference>
<keyword evidence="4 9" id="KW-0808">Transferase</keyword>
<accession>A0ABS4GS89</accession>
<evidence type="ECO:0000313" key="12">
    <source>
        <dbReference type="Proteomes" id="UP001519343"/>
    </source>
</evidence>
<dbReference type="InterPro" id="IPR049961">
    <property type="entry name" value="ThiI_N"/>
</dbReference>
<evidence type="ECO:0000256" key="7">
    <source>
        <dbReference type="ARBA" id="ARBA00022884"/>
    </source>
</evidence>
<dbReference type="EMBL" id="JAGGKT010000008">
    <property type="protein sequence ID" value="MBP1932902.1"/>
    <property type="molecule type" value="Genomic_DNA"/>
</dbReference>
<proteinExistence type="inferred from homology"/>
<evidence type="ECO:0000256" key="8">
    <source>
        <dbReference type="ARBA" id="ARBA00022977"/>
    </source>
</evidence>